<evidence type="ECO:0000256" key="2">
    <source>
        <dbReference type="SAM" id="Phobius"/>
    </source>
</evidence>
<keyword evidence="2" id="KW-0472">Membrane</keyword>
<keyword evidence="2" id="KW-1133">Transmembrane helix</keyword>
<dbReference type="Proteomes" id="UP000269097">
    <property type="component" value="Chromosome"/>
</dbReference>
<dbReference type="AlphaFoldDB" id="A0A3G3JX88"/>
<feature type="transmembrane region" description="Helical" evidence="2">
    <location>
        <begin position="30"/>
        <end position="48"/>
    </location>
</feature>
<gene>
    <name evidence="3" type="ORF">EAV92_09890</name>
</gene>
<organism evidence="3 4">
    <name type="scientific">Cohnella candidum</name>
    <dbReference type="NCBI Taxonomy" id="2674991"/>
    <lineage>
        <taxon>Bacteria</taxon>
        <taxon>Bacillati</taxon>
        <taxon>Bacillota</taxon>
        <taxon>Bacilli</taxon>
        <taxon>Bacillales</taxon>
        <taxon>Paenibacillaceae</taxon>
        <taxon>Cohnella</taxon>
    </lineage>
</organism>
<feature type="transmembrane region" description="Helical" evidence="2">
    <location>
        <begin position="7"/>
        <end position="24"/>
    </location>
</feature>
<keyword evidence="2" id="KW-0812">Transmembrane</keyword>
<name>A0A3G3JX88_9BACL</name>
<feature type="compositionally biased region" description="Basic and acidic residues" evidence="1">
    <location>
        <begin position="84"/>
        <end position="99"/>
    </location>
</feature>
<feature type="region of interest" description="Disordered" evidence="1">
    <location>
        <begin position="53"/>
        <end position="99"/>
    </location>
</feature>
<accession>A0A3G3JX88</accession>
<dbReference type="RefSeq" id="WP_123040928.1">
    <property type="nucleotide sequence ID" value="NZ_CP033433.1"/>
</dbReference>
<dbReference type="KEGG" id="coh:EAV92_09890"/>
<sequence>MQSRFHPMFYVILPLAVLGFATQFEALVRSLVIPIAIIAVLLVLSFFMQKRSYRPRQTRVSPRQTRRQPEKPKNKRQTSPFRVIEGRKGQDEEEPPRYH</sequence>
<protein>
    <submittedName>
        <fullName evidence="3">Uncharacterized protein</fullName>
    </submittedName>
</protein>
<evidence type="ECO:0000313" key="3">
    <source>
        <dbReference type="EMBL" id="AYQ72846.1"/>
    </source>
</evidence>
<keyword evidence="4" id="KW-1185">Reference proteome</keyword>
<evidence type="ECO:0000256" key="1">
    <source>
        <dbReference type="SAM" id="MobiDB-lite"/>
    </source>
</evidence>
<dbReference type="EMBL" id="CP033433">
    <property type="protein sequence ID" value="AYQ72846.1"/>
    <property type="molecule type" value="Genomic_DNA"/>
</dbReference>
<reference evidence="3 4" key="1">
    <citation type="submission" date="2018-10" db="EMBL/GenBank/DDBJ databases">
        <title>Genome Sequence of Cohnella sp.</title>
        <authorList>
            <person name="Srinivasan S."/>
            <person name="Kim M.K."/>
        </authorList>
    </citation>
    <scope>NUCLEOTIDE SEQUENCE [LARGE SCALE GENOMIC DNA]</scope>
    <source>
        <strain evidence="3 4">18JY8-7</strain>
    </source>
</reference>
<evidence type="ECO:0000313" key="4">
    <source>
        <dbReference type="Proteomes" id="UP000269097"/>
    </source>
</evidence>
<proteinExistence type="predicted"/>